<feature type="compositionally biased region" description="Basic and acidic residues" evidence="2">
    <location>
        <begin position="510"/>
        <end position="535"/>
    </location>
</feature>
<dbReference type="Proteomes" id="UP000308199">
    <property type="component" value="Unassembled WGS sequence"/>
</dbReference>
<dbReference type="AlphaFoldDB" id="A0A4S4LG59"/>
<evidence type="ECO:0000256" key="2">
    <source>
        <dbReference type="SAM" id="MobiDB-lite"/>
    </source>
</evidence>
<dbReference type="GO" id="GO:0070822">
    <property type="term" value="C:Sin3-type complex"/>
    <property type="evidence" value="ECO:0007669"/>
    <property type="project" value="TreeGrafter"/>
</dbReference>
<feature type="compositionally biased region" description="Polar residues" evidence="2">
    <location>
        <begin position="583"/>
        <end position="592"/>
    </location>
</feature>
<dbReference type="InterPro" id="IPR059025">
    <property type="entry name" value="STB6_N"/>
</dbReference>
<keyword evidence="1" id="KW-0175">Coiled coil</keyword>
<feature type="compositionally biased region" description="Basic and acidic residues" evidence="2">
    <location>
        <begin position="549"/>
        <end position="562"/>
    </location>
</feature>
<sequence>MAARRADPSRLSSPPLSPTLSASSASYFSPTRPHQLKSQIPGLPRRLLVPTCSVSYPPPRPLERPVKAKVRPRAYSAPPQPLPATSKDNEQRYFDFDCRFQVVEENVRLSGYQIFAVEKWIVERTRNTTLLVVYTGDLKDKITVTALAPAFHLHGSEADEEWRRVVHDLRRDGARPRETDRGIIMVTSLANFRSDYTVVYIPEGDFSAHREQLYVNINLMRMGCSGRSALTLQEPSDTTKGRFISMYHFGDAIRSFERFKQTVLELVKLIQCGLSLFEMFSIDTERQDGLLCDLTVDGIQKWVAETGEPYMNVEPMERIADPSTVAALISLILSTRNKLSVIGFQAIPKDPFLHPRRFIRALAHFVNQRLNQISAATPTGGPMICHHAYLNLMLIKHIDIGYKKYRSSDAYKLHRVVLNKLDDITTATTSAMASSKGMRHAKSLSMSLTSKERDAESLLDSTSDLATFVGKVAWLRGKDCPSSVRYLWTGRLDQLERKRQECIWSDAEEEKEKEKERDKSESDEDGSVRPREFGKNKPKKSSLELSNKSAKDESPDNPRKDVTNTGPVPYVVVSRDPEEPLSGFSSGQASPISPSNSMYALGGFSSGQASALGINEEESHRRRSQFNWKWYPTITPRLRRSASWSDPVSAEPLVEELGLDLEKVRAEGFASALNLDIAPLSANPEESSAGSLKSASDKKRKVPFLLRRKRSYSFDDRVLRDQDVLSTELMQVDVDLCAQCLIMHQRKFYVRAVIAALQALVETASASNEALRDYQEEHSSLIQKLENDCEIAEDIEKSVYAANEAHAETDALLYEASFLDVRALWRMAQGPRMRVFTVRDRVFGTRGRRRESDFAGEYGRFNRVQRRLDGHERLVDFRGRTESDVEEESGLPDDVHLDEDSEDEEDDERENRESAEEGQLQMLSHWLLTLFTKWGRVLGVRGAVPKATDPGEQPVTGEHKEPEVIDVDEVKAVPRASVPSRSNGFHHRLSTVGEEDEHELLMTPTSEKKALI</sequence>
<feature type="region of interest" description="Disordered" evidence="2">
    <location>
        <begin position="508"/>
        <end position="592"/>
    </location>
</feature>
<feature type="compositionally biased region" description="Acidic residues" evidence="2">
    <location>
        <begin position="884"/>
        <end position="908"/>
    </location>
</feature>
<feature type="compositionally biased region" description="Low complexity" evidence="2">
    <location>
        <begin position="9"/>
        <end position="30"/>
    </location>
</feature>
<comment type="caution">
    <text evidence="4">The sequence shown here is derived from an EMBL/GenBank/DDBJ whole genome shotgun (WGS) entry which is preliminary data.</text>
</comment>
<evidence type="ECO:0000259" key="3">
    <source>
        <dbReference type="Pfam" id="PF25995"/>
    </source>
</evidence>
<dbReference type="InterPro" id="IPR038919">
    <property type="entry name" value="STB2/STB2"/>
</dbReference>
<keyword evidence="5" id="KW-1185">Reference proteome</keyword>
<protein>
    <recommendedName>
        <fullName evidence="3">STB6-like N-terminal domain-containing protein</fullName>
    </recommendedName>
</protein>
<dbReference type="PANTHER" id="PTHR31011:SF2">
    <property type="entry name" value="PROTEIN STB2-RELATED"/>
    <property type="match status" value="1"/>
</dbReference>
<feature type="region of interest" description="Disordered" evidence="2">
    <location>
        <begin position="879"/>
        <end position="918"/>
    </location>
</feature>
<dbReference type="EMBL" id="SGPK01000041">
    <property type="protein sequence ID" value="THH10221.1"/>
    <property type="molecule type" value="Genomic_DNA"/>
</dbReference>
<evidence type="ECO:0000256" key="1">
    <source>
        <dbReference type="SAM" id="Coils"/>
    </source>
</evidence>
<gene>
    <name evidence="4" type="ORF">EW145_g1459</name>
</gene>
<reference evidence="4 5" key="1">
    <citation type="submission" date="2019-02" db="EMBL/GenBank/DDBJ databases">
        <title>Genome sequencing of the rare red list fungi Phellinidium pouzarii.</title>
        <authorList>
            <person name="Buettner E."/>
            <person name="Kellner H."/>
        </authorList>
    </citation>
    <scope>NUCLEOTIDE SEQUENCE [LARGE SCALE GENOMIC DNA]</scope>
    <source>
        <strain evidence="4 5">DSM 108285</strain>
    </source>
</reference>
<organism evidence="4 5">
    <name type="scientific">Phellinidium pouzarii</name>
    <dbReference type="NCBI Taxonomy" id="167371"/>
    <lineage>
        <taxon>Eukaryota</taxon>
        <taxon>Fungi</taxon>
        <taxon>Dikarya</taxon>
        <taxon>Basidiomycota</taxon>
        <taxon>Agaricomycotina</taxon>
        <taxon>Agaricomycetes</taxon>
        <taxon>Hymenochaetales</taxon>
        <taxon>Hymenochaetaceae</taxon>
        <taxon>Phellinidium</taxon>
    </lineage>
</organism>
<feature type="domain" description="STB6-like N-terminal" evidence="3">
    <location>
        <begin position="89"/>
        <end position="222"/>
    </location>
</feature>
<accession>A0A4S4LG59</accession>
<feature type="region of interest" description="Disordered" evidence="2">
    <location>
        <begin position="975"/>
        <end position="1012"/>
    </location>
</feature>
<dbReference type="Pfam" id="PF25995">
    <property type="entry name" value="STB6_N"/>
    <property type="match status" value="1"/>
</dbReference>
<dbReference type="OrthoDB" id="19806at2759"/>
<feature type="region of interest" description="Disordered" evidence="2">
    <location>
        <begin position="1"/>
        <end position="42"/>
    </location>
</feature>
<evidence type="ECO:0000313" key="5">
    <source>
        <dbReference type="Proteomes" id="UP000308199"/>
    </source>
</evidence>
<proteinExistence type="predicted"/>
<feature type="coiled-coil region" evidence="1">
    <location>
        <begin position="757"/>
        <end position="795"/>
    </location>
</feature>
<evidence type="ECO:0000313" key="4">
    <source>
        <dbReference type="EMBL" id="THH10221.1"/>
    </source>
</evidence>
<dbReference type="PANTHER" id="PTHR31011">
    <property type="entry name" value="PROTEIN STB2-RELATED"/>
    <property type="match status" value="1"/>
</dbReference>
<name>A0A4S4LG59_9AGAM</name>